<dbReference type="GO" id="GO:0006935">
    <property type="term" value="P:chemotaxis"/>
    <property type="evidence" value="ECO:0007669"/>
    <property type="project" value="UniProtKB-ARBA"/>
</dbReference>
<dbReference type="PANTHER" id="PTHR32089:SF70">
    <property type="entry name" value="ENERGY TAXIS MODULATING METHYL ACCEPTING SENSORY TRANSDUCER"/>
    <property type="match status" value="1"/>
</dbReference>
<dbReference type="PANTHER" id="PTHR32089">
    <property type="entry name" value="METHYL-ACCEPTING CHEMOTAXIS PROTEIN MCPB"/>
    <property type="match status" value="1"/>
</dbReference>
<comment type="caution">
    <text evidence="6">The sequence shown here is derived from an EMBL/GenBank/DDBJ whole genome shotgun (WGS) entry which is preliminary data.</text>
</comment>
<evidence type="ECO:0000313" key="6">
    <source>
        <dbReference type="EMBL" id="HAS8541083.1"/>
    </source>
</evidence>
<dbReference type="Pfam" id="PF00015">
    <property type="entry name" value="MCPsignal"/>
    <property type="match status" value="1"/>
</dbReference>
<reference evidence="6" key="1">
    <citation type="journal article" date="2018" name="Genome Biol.">
        <title>SKESA: strategic k-mer extension for scrupulous assemblies.</title>
        <authorList>
            <person name="Souvorov A."/>
            <person name="Agarwala R."/>
            <person name="Lipman D.J."/>
        </authorList>
    </citation>
    <scope>NUCLEOTIDE SEQUENCE</scope>
    <source>
        <strain evidence="6">BCW_3452</strain>
    </source>
</reference>
<dbReference type="Gene3D" id="1.20.120.30">
    <property type="entry name" value="Aspartate receptor, ligand-binding domain"/>
    <property type="match status" value="1"/>
</dbReference>
<dbReference type="EMBL" id="DACRBY010000018">
    <property type="protein sequence ID" value="HAS8541083.1"/>
    <property type="molecule type" value="Genomic_DNA"/>
</dbReference>
<dbReference type="Pfam" id="PF13682">
    <property type="entry name" value="CZB"/>
    <property type="match status" value="1"/>
</dbReference>
<gene>
    <name evidence="6" type="ORF">I7730_14985</name>
</gene>
<evidence type="ECO:0000259" key="5">
    <source>
        <dbReference type="PROSITE" id="PS50111"/>
    </source>
</evidence>
<dbReference type="InterPro" id="IPR025991">
    <property type="entry name" value="Chemoreceptor_zinc-bind_dom"/>
</dbReference>
<sequence length="366" mass="40567">MFNQNLKIEIAHLKEEHLKQQQAHEREVSELLSTIAEKEAQIKDLKETQYLESALIKGQLRGGAMLDTIRNGLAMSAEELIRERDSLQQLDEMFDQTHFALTALGERAQRIRHQASSNMDAAEVLDTTASSIGQLIHSIQEISAQTNLLALNAAIEAARAGEAGRGFAVVADEVRALAGKAHNASEQIEQLVNQVITQTANIKQSIGKNQTYSLEVAASSDQIGTVVNEVVNKSKHMQEVIRIATARAFLDTVKLDHSVWKNGVYSLVNRGQFSTEVNKHTDCRLGKWYFEGNGAKFYSHLSSFSRLNVPHQRVHESGRAALHEGHSGNFSNVISHLDAMEGASEQVIHLLERLLEEVIHDGTAKR</sequence>
<dbReference type="Gene3D" id="6.10.250.3200">
    <property type="match status" value="1"/>
</dbReference>
<evidence type="ECO:0000256" key="4">
    <source>
        <dbReference type="SAM" id="Coils"/>
    </source>
</evidence>
<dbReference type="PROSITE" id="PS50111">
    <property type="entry name" value="CHEMOTAXIS_TRANSDUC_2"/>
    <property type="match status" value="1"/>
</dbReference>
<accession>A0A8H9N1I5</accession>
<dbReference type="GO" id="GO:0016020">
    <property type="term" value="C:membrane"/>
    <property type="evidence" value="ECO:0007669"/>
    <property type="project" value="UniProtKB-SubCell"/>
</dbReference>
<dbReference type="SUPFAM" id="SSF58104">
    <property type="entry name" value="Methyl-accepting chemotaxis protein (MCP) signaling domain"/>
    <property type="match status" value="1"/>
</dbReference>
<dbReference type="Proteomes" id="UP000863257">
    <property type="component" value="Unassembled WGS sequence"/>
</dbReference>
<name>A0A8H9N1I5_VIBVL</name>
<keyword evidence="2 3" id="KW-0807">Transducer</keyword>
<comment type="subcellular location">
    <subcellularLocation>
        <location evidence="1">Membrane</location>
    </subcellularLocation>
</comment>
<feature type="domain" description="Methyl-accepting transducer" evidence="5">
    <location>
        <begin position="111"/>
        <end position="248"/>
    </location>
</feature>
<dbReference type="InterPro" id="IPR004089">
    <property type="entry name" value="MCPsignal_dom"/>
</dbReference>
<evidence type="ECO:0000256" key="2">
    <source>
        <dbReference type="ARBA" id="ARBA00023224"/>
    </source>
</evidence>
<evidence type="ECO:0000256" key="1">
    <source>
        <dbReference type="ARBA" id="ARBA00004370"/>
    </source>
</evidence>
<organism evidence="6">
    <name type="scientific">Vibrio vulnificus</name>
    <dbReference type="NCBI Taxonomy" id="672"/>
    <lineage>
        <taxon>Bacteria</taxon>
        <taxon>Pseudomonadati</taxon>
        <taxon>Pseudomonadota</taxon>
        <taxon>Gammaproteobacteria</taxon>
        <taxon>Vibrionales</taxon>
        <taxon>Vibrionaceae</taxon>
        <taxon>Vibrio</taxon>
    </lineage>
</organism>
<dbReference type="GO" id="GO:0007165">
    <property type="term" value="P:signal transduction"/>
    <property type="evidence" value="ECO:0007669"/>
    <property type="project" value="UniProtKB-KW"/>
</dbReference>
<feature type="coiled-coil region" evidence="4">
    <location>
        <begin position="3"/>
        <end position="48"/>
    </location>
</feature>
<evidence type="ECO:0000256" key="3">
    <source>
        <dbReference type="PROSITE-ProRule" id="PRU00284"/>
    </source>
</evidence>
<keyword evidence="4" id="KW-0175">Coiled coil</keyword>
<protein>
    <submittedName>
        <fullName evidence="6">Chemotaxis protein</fullName>
    </submittedName>
</protein>
<dbReference type="AlphaFoldDB" id="A0A8H9N1I5"/>
<dbReference type="SMART" id="SM00283">
    <property type="entry name" value="MA"/>
    <property type="match status" value="1"/>
</dbReference>
<proteinExistence type="predicted"/>
<reference evidence="6" key="2">
    <citation type="submission" date="2019-01" db="EMBL/GenBank/DDBJ databases">
        <authorList>
            <consortium name="NCBI Pathogen Detection Project"/>
        </authorList>
    </citation>
    <scope>NUCLEOTIDE SEQUENCE</scope>
    <source>
        <strain evidence="6">BCW_3452</strain>
    </source>
</reference>